<keyword evidence="1" id="KW-0732">Signal</keyword>
<name>A0A932FXV8_UNCTE</name>
<organism evidence="3 4">
    <name type="scientific">Tectimicrobiota bacterium</name>
    <dbReference type="NCBI Taxonomy" id="2528274"/>
    <lineage>
        <taxon>Bacteria</taxon>
        <taxon>Pseudomonadati</taxon>
        <taxon>Nitrospinota/Tectimicrobiota group</taxon>
        <taxon>Candidatus Tectimicrobiota</taxon>
    </lineage>
</organism>
<dbReference type="InterPro" id="IPR036873">
    <property type="entry name" value="Rhodanese-like_dom_sf"/>
</dbReference>
<evidence type="ECO:0000313" key="4">
    <source>
        <dbReference type="Proteomes" id="UP000769766"/>
    </source>
</evidence>
<dbReference type="EMBL" id="JACPRF010000385">
    <property type="protein sequence ID" value="MBI2877737.1"/>
    <property type="molecule type" value="Genomic_DNA"/>
</dbReference>
<dbReference type="PROSITE" id="PS50206">
    <property type="entry name" value="RHODANESE_3"/>
    <property type="match status" value="1"/>
</dbReference>
<evidence type="ECO:0000259" key="2">
    <source>
        <dbReference type="PROSITE" id="PS50206"/>
    </source>
</evidence>
<accession>A0A932FXV8</accession>
<protein>
    <submittedName>
        <fullName evidence="3">Rhodanese-like domain-containing protein</fullName>
    </submittedName>
</protein>
<proteinExistence type="predicted"/>
<comment type="caution">
    <text evidence="3">The sequence shown here is derived from an EMBL/GenBank/DDBJ whole genome shotgun (WGS) entry which is preliminary data.</text>
</comment>
<dbReference type="PANTHER" id="PTHR44086:SF10">
    <property type="entry name" value="THIOSULFATE SULFURTRANSFERASE_RHODANESE-LIKE DOMAIN-CONTAINING PROTEIN 3"/>
    <property type="match status" value="1"/>
</dbReference>
<dbReference type="Proteomes" id="UP000769766">
    <property type="component" value="Unassembled WGS sequence"/>
</dbReference>
<feature type="signal peptide" evidence="1">
    <location>
        <begin position="1"/>
        <end position="30"/>
    </location>
</feature>
<evidence type="ECO:0000256" key="1">
    <source>
        <dbReference type="SAM" id="SignalP"/>
    </source>
</evidence>
<dbReference type="CDD" id="cd00158">
    <property type="entry name" value="RHOD"/>
    <property type="match status" value="1"/>
</dbReference>
<dbReference type="InterPro" id="IPR001763">
    <property type="entry name" value="Rhodanese-like_dom"/>
</dbReference>
<dbReference type="Gene3D" id="3.40.250.10">
    <property type="entry name" value="Rhodanese-like domain"/>
    <property type="match status" value="1"/>
</dbReference>
<gene>
    <name evidence="3" type="ORF">HYY20_12730</name>
</gene>
<dbReference type="SUPFAM" id="SSF52821">
    <property type="entry name" value="Rhodanese/Cell cycle control phosphatase"/>
    <property type="match status" value="1"/>
</dbReference>
<feature type="chain" id="PRO_5037162215" evidence="1">
    <location>
        <begin position="31"/>
        <end position="176"/>
    </location>
</feature>
<dbReference type="GO" id="GO:0004792">
    <property type="term" value="F:thiosulfate-cyanide sulfurtransferase activity"/>
    <property type="evidence" value="ECO:0007669"/>
    <property type="project" value="TreeGrafter"/>
</dbReference>
<dbReference type="PANTHER" id="PTHR44086">
    <property type="entry name" value="THIOSULFATE SULFURTRANSFERASE RDL2, MITOCHONDRIAL-RELATED"/>
    <property type="match status" value="1"/>
</dbReference>
<feature type="domain" description="Rhodanese" evidence="2">
    <location>
        <begin position="47"/>
        <end position="152"/>
    </location>
</feature>
<dbReference type="AlphaFoldDB" id="A0A932FXV8"/>
<sequence>MLKSSLVASWLLTGLSSLFLFASLSTPSTAATCPDIGEAEAQEMARKEQGVIFLDVRTPQEYAYVGHIPGATNLPWALWNPATYQHDRPNPAFEKEALSRLDKGRKYIVYCRSGGRSRAACNRMATLGYTVFNLKDGFEGQTDKKTGLPTINGWKIKGYPYTYEIKPELVYRESNP</sequence>
<evidence type="ECO:0000313" key="3">
    <source>
        <dbReference type="EMBL" id="MBI2877737.1"/>
    </source>
</evidence>
<reference evidence="3" key="1">
    <citation type="submission" date="2020-07" db="EMBL/GenBank/DDBJ databases">
        <title>Huge and variable diversity of episymbiotic CPR bacteria and DPANN archaea in groundwater ecosystems.</title>
        <authorList>
            <person name="He C.Y."/>
            <person name="Keren R."/>
            <person name="Whittaker M."/>
            <person name="Farag I.F."/>
            <person name="Doudna J."/>
            <person name="Cate J.H.D."/>
            <person name="Banfield J.F."/>
        </authorList>
    </citation>
    <scope>NUCLEOTIDE SEQUENCE</scope>
    <source>
        <strain evidence="3">NC_groundwater_672_Ag_B-0.1um_62_36</strain>
    </source>
</reference>
<dbReference type="SMART" id="SM00450">
    <property type="entry name" value="RHOD"/>
    <property type="match status" value="1"/>
</dbReference>
<dbReference type="Pfam" id="PF00581">
    <property type="entry name" value="Rhodanese"/>
    <property type="match status" value="1"/>
</dbReference>